<evidence type="ECO:0000256" key="7">
    <source>
        <dbReference type="ARBA" id="ARBA00022741"/>
    </source>
</evidence>
<keyword evidence="17" id="KW-1185">Reference proteome</keyword>
<dbReference type="InterPro" id="IPR004364">
    <property type="entry name" value="Aa-tRNA-synt_II"/>
</dbReference>
<organism evidence="16 17">
    <name type="scientific">Rivihabitans pingtungensis</name>
    <dbReference type="NCBI Taxonomy" id="1054498"/>
    <lineage>
        <taxon>Bacteria</taxon>
        <taxon>Pseudomonadati</taxon>
        <taxon>Pseudomonadota</taxon>
        <taxon>Betaproteobacteria</taxon>
        <taxon>Neisseriales</taxon>
        <taxon>Aquaspirillaceae</taxon>
        <taxon>Rivihabitans</taxon>
    </lineage>
</organism>
<comment type="subunit">
    <text evidence="3 13">Homodimer.</text>
</comment>
<dbReference type="FunFam" id="2.40.50.140:FF:000024">
    <property type="entry name" value="Lysine--tRNA ligase"/>
    <property type="match status" value="1"/>
</dbReference>
<dbReference type="SUPFAM" id="SSF55681">
    <property type="entry name" value="Class II aaRS and biotin synthetases"/>
    <property type="match status" value="1"/>
</dbReference>
<dbReference type="GO" id="GO:0000049">
    <property type="term" value="F:tRNA binding"/>
    <property type="evidence" value="ECO:0007669"/>
    <property type="project" value="TreeGrafter"/>
</dbReference>
<evidence type="ECO:0000313" key="17">
    <source>
        <dbReference type="Proteomes" id="UP000247555"/>
    </source>
</evidence>
<evidence type="ECO:0000256" key="10">
    <source>
        <dbReference type="ARBA" id="ARBA00022917"/>
    </source>
</evidence>
<keyword evidence="6 13" id="KW-0479">Metal-binding</keyword>
<dbReference type="GO" id="GO:0000287">
    <property type="term" value="F:magnesium ion binding"/>
    <property type="evidence" value="ECO:0007669"/>
    <property type="project" value="UniProtKB-UniRule"/>
</dbReference>
<dbReference type="EMBL" id="QJKI01000009">
    <property type="protein sequence ID" value="PXX78780.1"/>
    <property type="molecule type" value="Genomic_DNA"/>
</dbReference>
<dbReference type="InterPro" id="IPR004365">
    <property type="entry name" value="NA-bd_OB_tRNA"/>
</dbReference>
<feature type="binding site" evidence="13">
    <location>
        <position position="420"/>
    </location>
    <ligand>
        <name>Mg(2+)</name>
        <dbReference type="ChEBI" id="CHEBI:18420"/>
        <label>2</label>
    </ligand>
</feature>
<evidence type="ECO:0000256" key="4">
    <source>
        <dbReference type="ARBA" id="ARBA00022490"/>
    </source>
</evidence>
<dbReference type="GO" id="GO:0042803">
    <property type="term" value="F:protein homodimerization activity"/>
    <property type="evidence" value="ECO:0007669"/>
    <property type="project" value="UniProtKB-ARBA"/>
</dbReference>
<feature type="binding site" evidence="13">
    <location>
        <position position="420"/>
    </location>
    <ligand>
        <name>Mg(2+)</name>
        <dbReference type="ChEBI" id="CHEBI:18420"/>
        <label>1</label>
    </ligand>
</feature>
<evidence type="ECO:0000256" key="6">
    <source>
        <dbReference type="ARBA" id="ARBA00022723"/>
    </source>
</evidence>
<dbReference type="SUPFAM" id="SSF50249">
    <property type="entry name" value="Nucleic acid-binding proteins"/>
    <property type="match status" value="1"/>
</dbReference>
<comment type="subcellular location">
    <subcellularLocation>
        <location evidence="1 13">Cytoplasm</location>
    </subcellularLocation>
</comment>
<accession>A0A318KMJ5</accession>
<dbReference type="GO" id="GO:0006430">
    <property type="term" value="P:lysyl-tRNA aminoacylation"/>
    <property type="evidence" value="ECO:0007669"/>
    <property type="project" value="UniProtKB-UniRule"/>
</dbReference>
<dbReference type="PROSITE" id="PS50862">
    <property type="entry name" value="AA_TRNA_LIGASE_II"/>
    <property type="match status" value="1"/>
</dbReference>
<dbReference type="NCBIfam" id="TIGR00499">
    <property type="entry name" value="lysS_bact"/>
    <property type="match status" value="1"/>
</dbReference>
<keyword evidence="11 13" id="KW-0030">Aminoacyl-tRNA synthetase</keyword>
<dbReference type="PANTHER" id="PTHR42918">
    <property type="entry name" value="LYSYL-TRNA SYNTHETASE"/>
    <property type="match status" value="1"/>
</dbReference>
<sequence length="502" mass="56681">MTEPTQNPEQHHDENQIMAERRHKLAALREQGPAFPNDFRRSHQAGALHAAYDDTDKDALTAEPIEVAVAGRMMLKRVMGKASFATLQDVSGRIQLYITNDITGADTHAAFKHWDMGDILGAVGTLFKTKTGELTIQVTQLRLLTKSLRPLPDKFHGMTDQEQKYRQRYVDLIVDEHSRSTFIKRSKIVQTVREYMVKEDYLEVETPMMHTIPGGATAKPFVTHHNALDMPLYLRIAPELYLKRLVVGGLERVFEINRNFRNEGMSTRHNPEFTMMEFYEAYCGYERMMDMTEGVIRACAQAVCGTTQISYNGQPVDLSKPFDRFTIVGAIQHYNPNYTDAQLADADWLKGEIQRLGGKLPPAPGLGSLQLALFEECAEGRLWNPTFIIDYPVEVSPLARASDSNASITERFELFVVGRELANGYSELNDPEDQADRFHKQVAQKDAGDDEAMHFDADYVRAMEYGLPPTGGCGIGIDRLVMLLTDAPSIRDVILFPQMRLE</sequence>
<keyword evidence="5 13" id="KW-0436">Ligase</keyword>
<protein>
    <recommendedName>
        <fullName evidence="13">Lysine--tRNA ligase</fullName>
        <ecNumber evidence="13">6.1.1.6</ecNumber>
    </recommendedName>
    <alternativeName>
        <fullName evidence="13">Lysyl-tRNA synthetase</fullName>
        <shortName evidence="13">LysRS</shortName>
    </alternativeName>
</protein>
<feature type="binding site" evidence="13">
    <location>
        <position position="413"/>
    </location>
    <ligand>
        <name>Mg(2+)</name>
        <dbReference type="ChEBI" id="CHEBI:18420"/>
        <label>1</label>
    </ligand>
</feature>
<dbReference type="AlphaFoldDB" id="A0A318KMJ5"/>
<evidence type="ECO:0000256" key="3">
    <source>
        <dbReference type="ARBA" id="ARBA00011738"/>
    </source>
</evidence>
<proteinExistence type="inferred from homology"/>
<dbReference type="EC" id="6.1.1.6" evidence="13"/>
<dbReference type="CDD" id="cd00775">
    <property type="entry name" value="LysRS_core"/>
    <property type="match status" value="1"/>
</dbReference>
<dbReference type="HAMAP" id="MF_00252">
    <property type="entry name" value="Lys_tRNA_synth_class2"/>
    <property type="match status" value="1"/>
</dbReference>
<keyword evidence="4 13" id="KW-0963">Cytoplasm</keyword>
<evidence type="ECO:0000256" key="8">
    <source>
        <dbReference type="ARBA" id="ARBA00022840"/>
    </source>
</evidence>
<keyword evidence="8 13" id="KW-0067">ATP-binding</keyword>
<dbReference type="Pfam" id="PF01336">
    <property type="entry name" value="tRNA_anti-codon"/>
    <property type="match status" value="1"/>
</dbReference>
<evidence type="ECO:0000256" key="5">
    <source>
        <dbReference type="ARBA" id="ARBA00022598"/>
    </source>
</evidence>
<feature type="domain" description="Aminoacyl-transfer RNA synthetases class-II family profile" evidence="15">
    <location>
        <begin position="185"/>
        <end position="497"/>
    </location>
</feature>
<evidence type="ECO:0000256" key="1">
    <source>
        <dbReference type="ARBA" id="ARBA00004496"/>
    </source>
</evidence>
<dbReference type="CDD" id="cd04322">
    <property type="entry name" value="LysRS_N"/>
    <property type="match status" value="1"/>
</dbReference>
<dbReference type="OrthoDB" id="9801152at2"/>
<keyword evidence="10 13" id="KW-0648">Protein biosynthesis</keyword>
<dbReference type="NCBIfam" id="NF001756">
    <property type="entry name" value="PRK00484.1"/>
    <property type="match status" value="1"/>
</dbReference>
<dbReference type="InterPro" id="IPR044136">
    <property type="entry name" value="Lys-tRNA-ligase_II_N"/>
</dbReference>
<dbReference type="RefSeq" id="WP_110390708.1">
    <property type="nucleotide sequence ID" value="NZ_QJKI01000009.1"/>
</dbReference>
<comment type="catalytic activity">
    <reaction evidence="12 13 14">
        <text>tRNA(Lys) + L-lysine + ATP = L-lysyl-tRNA(Lys) + AMP + diphosphate</text>
        <dbReference type="Rhea" id="RHEA:20792"/>
        <dbReference type="Rhea" id="RHEA-COMP:9696"/>
        <dbReference type="Rhea" id="RHEA-COMP:9697"/>
        <dbReference type="ChEBI" id="CHEBI:30616"/>
        <dbReference type="ChEBI" id="CHEBI:32551"/>
        <dbReference type="ChEBI" id="CHEBI:33019"/>
        <dbReference type="ChEBI" id="CHEBI:78442"/>
        <dbReference type="ChEBI" id="CHEBI:78529"/>
        <dbReference type="ChEBI" id="CHEBI:456215"/>
        <dbReference type="EC" id="6.1.1.6"/>
    </reaction>
</comment>
<dbReference type="GO" id="GO:0004824">
    <property type="term" value="F:lysine-tRNA ligase activity"/>
    <property type="evidence" value="ECO:0007669"/>
    <property type="project" value="UniProtKB-UniRule"/>
</dbReference>
<evidence type="ECO:0000259" key="15">
    <source>
        <dbReference type="PROSITE" id="PS50862"/>
    </source>
</evidence>
<dbReference type="Gene3D" id="3.30.930.10">
    <property type="entry name" value="Bira Bifunctional Protein, Domain 2"/>
    <property type="match status" value="1"/>
</dbReference>
<dbReference type="Proteomes" id="UP000247555">
    <property type="component" value="Unassembled WGS sequence"/>
</dbReference>
<name>A0A318KMJ5_9NEIS</name>
<evidence type="ECO:0000256" key="13">
    <source>
        <dbReference type="HAMAP-Rule" id="MF_00252"/>
    </source>
</evidence>
<evidence type="ECO:0000256" key="11">
    <source>
        <dbReference type="ARBA" id="ARBA00023146"/>
    </source>
</evidence>
<dbReference type="InterPro" id="IPR012340">
    <property type="entry name" value="NA-bd_OB-fold"/>
</dbReference>
<evidence type="ECO:0000256" key="2">
    <source>
        <dbReference type="ARBA" id="ARBA00008226"/>
    </source>
</evidence>
<keyword evidence="9 13" id="KW-0460">Magnesium</keyword>
<reference evidence="16 17" key="1">
    <citation type="submission" date="2018-05" db="EMBL/GenBank/DDBJ databases">
        <title>Genomic Encyclopedia of Type Strains, Phase IV (KMG-IV): sequencing the most valuable type-strain genomes for metagenomic binning, comparative biology and taxonomic classification.</title>
        <authorList>
            <person name="Goeker M."/>
        </authorList>
    </citation>
    <scope>NUCLEOTIDE SEQUENCE [LARGE SCALE GENOMIC DNA]</scope>
    <source>
        <strain evidence="16 17">DSM 29661</strain>
    </source>
</reference>
<keyword evidence="7 13" id="KW-0547">Nucleotide-binding</keyword>
<dbReference type="GO" id="GO:0005829">
    <property type="term" value="C:cytosol"/>
    <property type="evidence" value="ECO:0007669"/>
    <property type="project" value="UniProtKB-ARBA"/>
</dbReference>
<dbReference type="Pfam" id="PF00152">
    <property type="entry name" value="tRNA-synt_2"/>
    <property type="match status" value="1"/>
</dbReference>
<dbReference type="PANTHER" id="PTHR42918:SF15">
    <property type="entry name" value="LYSINE--TRNA LIGASE, CHLOROPLASTIC_MITOCHONDRIAL"/>
    <property type="match status" value="1"/>
</dbReference>
<dbReference type="InterPro" id="IPR002313">
    <property type="entry name" value="Lys-tRNA-ligase_II"/>
</dbReference>
<dbReference type="InterPro" id="IPR006195">
    <property type="entry name" value="aa-tRNA-synth_II"/>
</dbReference>
<dbReference type="FunFam" id="3.30.930.10:FF:000001">
    <property type="entry name" value="Lysine--tRNA ligase"/>
    <property type="match status" value="1"/>
</dbReference>
<comment type="cofactor">
    <cofactor evidence="13 14">
        <name>Mg(2+)</name>
        <dbReference type="ChEBI" id="CHEBI:18420"/>
    </cofactor>
    <text evidence="13 14">Binds 3 Mg(2+) ions per subunit.</text>
</comment>
<dbReference type="Gene3D" id="2.40.50.140">
    <property type="entry name" value="Nucleic acid-binding proteins"/>
    <property type="match status" value="1"/>
</dbReference>
<evidence type="ECO:0000313" key="16">
    <source>
        <dbReference type="EMBL" id="PXX78780.1"/>
    </source>
</evidence>
<evidence type="ECO:0000256" key="9">
    <source>
        <dbReference type="ARBA" id="ARBA00022842"/>
    </source>
</evidence>
<dbReference type="InterPro" id="IPR018149">
    <property type="entry name" value="Lys-tRNA-synth_II_C"/>
</dbReference>
<dbReference type="InterPro" id="IPR045864">
    <property type="entry name" value="aa-tRNA-synth_II/BPL/LPL"/>
</dbReference>
<evidence type="ECO:0000256" key="12">
    <source>
        <dbReference type="ARBA" id="ARBA00048573"/>
    </source>
</evidence>
<comment type="caution">
    <text evidence="16">The sequence shown here is derived from an EMBL/GenBank/DDBJ whole genome shotgun (WGS) entry which is preliminary data.</text>
</comment>
<dbReference type="PRINTS" id="PR00982">
    <property type="entry name" value="TRNASYNTHLYS"/>
</dbReference>
<comment type="similarity">
    <text evidence="2 13">Belongs to the class-II aminoacyl-tRNA synthetase family.</text>
</comment>
<gene>
    <name evidence="13" type="primary">lysS</name>
    <name evidence="16" type="ORF">DFR34_1093</name>
</gene>
<evidence type="ECO:0000256" key="14">
    <source>
        <dbReference type="RuleBase" id="RU000336"/>
    </source>
</evidence>
<dbReference type="GO" id="GO:0005524">
    <property type="term" value="F:ATP binding"/>
    <property type="evidence" value="ECO:0007669"/>
    <property type="project" value="UniProtKB-UniRule"/>
</dbReference>